<evidence type="ECO:0000259" key="1">
    <source>
        <dbReference type="Pfam" id="PF17775"/>
    </source>
</evidence>
<dbReference type="InterPro" id="IPR032710">
    <property type="entry name" value="NTF2-like_dom_sf"/>
</dbReference>
<dbReference type="Pfam" id="PF02810">
    <property type="entry name" value="SEC-C"/>
    <property type="match status" value="1"/>
</dbReference>
<protein>
    <submittedName>
        <fullName evidence="2">SEC-C domain-containing protein</fullName>
    </submittedName>
</protein>
<dbReference type="Gene3D" id="3.10.450.50">
    <property type="match status" value="1"/>
</dbReference>
<keyword evidence="3" id="KW-1185">Reference proteome</keyword>
<comment type="caution">
    <text evidence="2">The sequence shown here is derived from an EMBL/GenBank/DDBJ whole genome shotgun (WGS) entry which is preliminary data.</text>
</comment>
<dbReference type="SUPFAM" id="SSF54427">
    <property type="entry name" value="NTF2-like"/>
    <property type="match status" value="1"/>
</dbReference>
<reference evidence="2" key="1">
    <citation type="submission" date="2021-01" db="EMBL/GenBank/DDBJ databases">
        <title>Modified the classification status of verrucomicrobia.</title>
        <authorList>
            <person name="Feng X."/>
        </authorList>
    </citation>
    <scope>NUCLEOTIDE SEQUENCE</scope>
    <source>
        <strain evidence="2">_KCTC 22039</strain>
    </source>
</reference>
<dbReference type="InterPro" id="IPR048469">
    <property type="entry name" value="YchJ-like_M"/>
</dbReference>
<dbReference type="InterPro" id="IPR004027">
    <property type="entry name" value="SEC_C_motif"/>
</dbReference>
<dbReference type="PANTHER" id="PTHR33747">
    <property type="entry name" value="UPF0225 PROTEIN SCO1677"/>
    <property type="match status" value="1"/>
</dbReference>
<organism evidence="2 3">
    <name type="scientific">Persicirhabdus sediminis</name>
    <dbReference type="NCBI Taxonomy" id="454144"/>
    <lineage>
        <taxon>Bacteria</taxon>
        <taxon>Pseudomonadati</taxon>
        <taxon>Verrucomicrobiota</taxon>
        <taxon>Verrucomicrobiia</taxon>
        <taxon>Verrucomicrobiales</taxon>
        <taxon>Verrucomicrobiaceae</taxon>
        <taxon>Persicirhabdus</taxon>
    </lineage>
</organism>
<accession>A0A8J7MFN6</accession>
<dbReference type="RefSeq" id="WP_200312343.1">
    <property type="nucleotide sequence ID" value="NZ_JAENIM010000044.1"/>
</dbReference>
<gene>
    <name evidence="2" type="ORF">JIN82_14305</name>
</gene>
<dbReference type="Pfam" id="PF17775">
    <property type="entry name" value="YchJ_M-like"/>
    <property type="match status" value="1"/>
</dbReference>
<dbReference type="AlphaFoldDB" id="A0A8J7MFN6"/>
<proteinExistence type="predicted"/>
<name>A0A8J7MFN6_9BACT</name>
<sequence length="142" mass="16707">MSDDRSEAVSERHELDCPCGSGISYAQCCLNFLSGRAKPSTAEQLMRSRYTAFYFRNTDYLFGTHHPDTRSPRLRKELQSVVHNIMWRSLNVLAVVKGTKDDKNGKVEFECTYHQDGELHEFYEKSRFKRYKGDWKYYDDRG</sequence>
<dbReference type="EMBL" id="JAENIM010000044">
    <property type="protein sequence ID" value="MBK1792332.1"/>
    <property type="molecule type" value="Genomic_DNA"/>
</dbReference>
<dbReference type="PANTHER" id="PTHR33747:SF1">
    <property type="entry name" value="ADENYLATE CYCLASE-ASSOCIATED CAP C-TERMINAL DOMAIN-CONTAINING PROTEIN"/>
    <property type="match status" value="1"/>
</dbReference>
<dbReference type="Proteomes" id="UP000624703">
    <property type="component" value="Unassembled WGS sequence"/>
</dbReference>
<evidence type="ECO:0000313" key="3">
    <source>
        <dbReference type="Proteomes" id="UP000624703"/>
    </source>
</evidence>
<feature type="domain" description="YchJ-like middle NTF2-like" evidence="1">
    <location>
        <begin position="41"/>
        <end position="139"/>
    </location>
</feature>
<evidence type="ECO:0000313" key="2">
    <source>
        <dbReference type="EMBL" id="MBK1792332.1"/>
    </source>
</evidence>